<dbReference type="Proteomes" id="UP000823775">
    <property type="component" value="Unassembled WGS sequence"/>
</dbReference>
<feature type="non-terminal residue" evidence="1">
    <location>
        <position position="52"/>
    </location>
</feature>
<accession>A0ABS8WT13</accession>
<keyword evidence="2" id="KW-1185">Reference proteome</keyword>
<name>A0ABS8WT13_DATST</name>
<feature type="non-terminal residue" evidence="1">
    <location>
        <position position="1"/>
    </location>
</feature>
<comment type="caution">
    <text evidence="1">The sequence shown here is derived from an EMBL/GenBank/DDBJ whole genome shotgun (WGS) entry which is preliminary data.</text>
</comment>
<reference evidence="1 2" key="1">
    <citation type="journal article" date="2021" name="BMC Genomics">
        <title>Datura genome reveals duplications of psychoactive alkaloid biosynthetic genes and high mutation rate following tissue culture.</title>
        <authorList>
            <person name="Rajewski A."/>
            <person name="Carter-House D."/>
            <person name="Stajich J."/>
            <person name="Litt A."/>
        </authorList>
    </citation>
    <scope>NUCLEOTIDE SEQUENCE [LARGE SCALE GENOMIC DNA]</scope>
    <source>
        <strain evidence="1">AR-01</strain>
    </source>
</reference>
<evidence type="ECO:0000313" key="2">
    <source>
        <dbReference type="Proteomes" id="UP000823775"/>
    </source>
</evidence>
<proteinExistence type="predicted"/>
<gene>
    <name evidence="1" type="ORF">HAX54_000566</name>
</gene>
<evidence type="ECO:0000313" key="1">
    <source>
        <dbReference type="EMBL" id="MCE3215021.1"/>
    </source>
</evidence>
<dbReference type="EMBL" id="JACEIK010010167">
    <property type="protein sequence ID" value="MCE3215021.1"/>
    <property type="molecule type" value="Genomic_DNA"/>
</dbReference>
<organism evidence="1 2">
    <name type="scientific">Datura stramonium</name>
    <name type="common">Jimsonweed</name>
    <name type="synonym">Common thornapple</name>
    <dbReference type="NCBI Taxonomy" id="4076"/>
    <lineage>
        <taxon>Eukaryota</taxon>
        <taxon>Viridiplantae</taxon>
        <taxon>Streptophyta</taxon>
        <taxon>Embryophyta</taxon>
        <taxon>Tracheophyta</taxon>
        <taxon>Spermatophyta</taxon>
        <taxon>Magnoliopsida</taxon>
        <taxon>eudicotyledons</taxon>
        <taxon>Gunneridae</taxon>
        <taxon>Pentapetalae</taxon>
        <taxon>asterids</taxon>
        <taxon>lamiids</taxon>
        <taxon>Solanales</taxon>
        <taxon>Solanaceae</taxon>
        <taxon>Solanoideae</taxon>
        <taxon>Datureae</taxon>
        <taxon>Datura</taxon>
    </lineage>
</organism>
<protein>
    <submittedName>
        <fullName evidence="1">Uncharacterized protein</fullName>
    </submittedName>
</protein>
<sequence length="52" mass="6072">EIRSANKNCKGCKKVKIQKIGAGGRMSPRWLRVTELELRDSLRDTLRLFSRR</sequence>